<keyword evidence="10" id="KW-1185">Reference proteome</keyword>
<dbReference type="GO" id="GO:0004563">
    <property type="term" value="F:beta-N-acetylhexosaminidase activity"/>
    <property type="evidence" value="ECO:0007669"/>
    <property type="project" value="UniProtKB-EC"/>
</dbReference>
<dbReference type="InterPro" id="IPR004866">
    <property type="entry name" value="CHB/HEX_N_dom"/>
</dbReference>
<keyword evidence="3" id="KW-0378">Hydrolase</keyword>
<dbReference type="PANTHER" id="PTHR22600">
    <property type="entry name" value="BETA-HEXOSAMINIDASE"/>
    <property type="match status" value="1"/>
</dbReference>
<dbReference type="EC" id="3.2.1.52" evidence="2"/>
<dbReference type="GO" id="GO:0005975">
    <property type="term" value="P:carbohydrate metabolic process"/>
    <property type="evidence" value="ECO:0007669"/>
    <property type="project" value="InterPro"/>
</dbReference>
<dbReference type="SUPFAM" id="SSF49384">
    <property type="entry name" value="Carbohydrate-binding domain"/>
    <property type="match status" value="1"/>
</dbReference>
<proteinExistence type="predicted"/>
<dbReference type="InterPro" id="IPR025705">
    <property type="entry name" value="Beta_hexosaminidase_sua/sub"/>
</dbReference>
<name>A0A9X3HXN7_9VIBR</name>
<evidence type="ECO:0000256" key="7">
    <source>
        <dbReference type="SAM" id="SignalP"/>
    </source>
</evidence>
<evidence type="ECO:0000313" key="10">
    <source>
        <dbReference type="Proteomes" id="UP001155587"/>
    </source>
</evidence>
<evidence type="ECO:0000256" key="2">
    <source>
        <dbReference type="ARBA" id="ARBA00012663"/>
    </source>
</evidence>
<feature type="domain" description="Chitobiase/beta-hexosaminidases N-terminal" evidence="8">
    <location>
        <begin position="32"/>
        <end position="195"/>
    </location>
</feature>
<comment type="caution">
    <text evidence="9">The sequence shown here is derived from an EMBL/GenBank/DDBJ whole genome shotgun (WGS) entry which is preliminary data.</text>
</comment>
<dbReference type="GO" id="GO:0030247">
    <property type="term" value="F:polysaccharide binding"/>
    <property type="evidence" value="ECO:0007669"/>
    <property type="project" value="InterPro"/>
</dbReference>
<evidence type="ECO:0000256" key="3">
    <source>
        <dbReference type="ARBA" id="ARBA00022801"/>
    </source>
</evidence>
<evidence type="ECO:0000313" key="9">
    <source>
        <dbReference type="EMBL" id="MCW8347915.1"/>
    </source>
</evidence>
<dbReference type="GO" id="GO:0030203">
    <property type="term" value="P:glycosaminoglycan metabolic process"/>
    <property type="evidence" value="ECO:0007669"/>
    <property type="project" value="TreeGrafter"/>
</dbReference>
<dbReference type="InterPro" id="IPR008965">
    <property type="entry name" value="CBM2/CBM3_carb-bd_dom_sf"/>
</dbReference>
<protein>
    <recommendedName>
        <fullName evidence="2">beta-N-acetylhexosaminidase</fullName>
        <ecNumber evidence="2">3.2.1.52</ecNumber>
    </recommendedName>
    <alternativeName>
        <fullName evidence="5">Beta-N-acetylhexosaminidase</fullName>
    </alternativeName>
    <alternativeName>
        <fullName evidence="6">N-acetyl-beta-glucosaminidase</fullName>
    </alternativeName>
</protein>
<sequence>MIRNTILAATISAAISTSSFAITPQELTQLGNGIDLTYSVIDNTQDEWRTFKSAITLKNDSTVALAASGWSLYFSHIRMIRTLSSDAVKITHVNGDIFKLEPTATFKGLKPGHTLRVEFTADAWQVAKTDIMPNWYLANDNGDTALISSTSNLKDGVVPVMPSDELPFVSEFDTEQQWKRYGGINDYYDPFTAKDRFDRNSDLKTIANIIGIVPTPSHLAVGTSNIEINNSWVVVFDNGYEEQAQFIAKQFGLSAVPWTPNQKQIIHVGWGQVTIDGQQKWEEAYNLSVSPSLERINIEAVDTAGALYAIQSLLQLTDGNKIPEVAITDAPRYGYRGLSVDAVRNFRNC</sequence>
<dbReference type="PANTHER" id="PTHR22600:SF57">
    <property type="entry name" value="BETA-N-ACETYLHEXOSAMINIDASE"/>
    <property type="match status" value="1"/>
</dbReference>
<dbReference type="Pfam" id="PF02838">
    <property type="entry name" value="Glyco_hydro_20b"/>
    <property type="match status" value="1"/>
</dbReference>
<reference evidence="9" key="1">
    <citation type="submission" date="2022-02" db="EMBL/GenBank/DDBJ databases">
        <title>Vibrio sp. nov, a new bacterium isolated from seawater.</title>
        <authorList>
            <person name="Yuan Y."/>
        </authorList>
    </citation>
    <scope>NUCLEOTIDE SEQUENCE</scope>
    <source>
        <strain evidence="9">ZSDZ65</strain>
    </source>
</reference>
<organism evidence="9 10">
    <name type="scientific">Vibrio qingdaonensis</name>
    <dbReference type="NCBI Taxonomy" id="2829491"/>
    <lineage>
        <taxon>Bacteria</taxon>
        <taxon>Pseudomonadati</taxon>
        <taxon>Pseudomonadota</taxon>
        <taxon>Gammaproteobacteria</taxon>
        <taxon>Vibrionales</taxon>
        <taxon>Vibrionaceae</taxon>
        <taxon>Vibrio</taxon>
    </lineage>
</organism>
<dbReference type="SMART" id="SM01081">
    <property type="entry name" value="CHB_HEX"/>
    <property type="match status" value="1"/>
</dbReference>
<keyword evidence="4" id="KW-0326">Glycosidase</keyword>
<feature type="chain" id="PRO_5040762163" description="beta-N-acetylhexosaminidase" evidence="7">
    <location>
        <begin position="22"/>
        <end position="349"/>
    </location>
</feature>
<dbReference type="Proteomes" id="UP001155587">
    <property type="component" value="Unassembled WGS sequence"/>
</dbReference>
<dbReference type="InterPro" id="IPR015882">
    <property type="entry name" value="HEX_bac_N"/>
</dbReference>
<feature type="signal peptide" evidence="7">
    <location>
        <begin position="1"/>
        <end position="21"/>
    </location>
</feature>
<evidence type="ECO:0000256" key="4">
    <source>
        <dbReference type="ARBA" id="ARBA00023295"/>
    </source>
</evidence>
<evidence type="ECO:0000256" key="5">
    <source>
        <dbReference type="ARBA" id="ARBA00030512"/>
    </source>
</evidence>
<dbReference type="GO" id="GO:0016020">
    <property type="term" value="C:membrane"/>
    <property type="evidence" value="ECO:0007669"/>
    <property type="project" value="TreeGrafter"/>
</dbReference>
<dbReference type="Gene3D" id="3.30.379.10">
    <property type="entry name" value="Chitobiase/beta-hexosaminidase domain 2-like"/>
    <property type="match status" value="1"/>
</dbReference>
<evidence type="ECO:0000259" key="8">
    <source>
        <dbReference type="SMART" id="SM01081"/>
    </source>
</evidence>
<dbReference type="EMBL" id="JAKRRY010000028">
    <property type="protein sequence ID" value="MCW8347915.1"/>
    <property type="molecule type" value="Genomic_DNA"/>
</dbReference>
<evidence type="ECO:0000256" key="1">
    <source>
        <dbReference type="ARBA" id="ARBA00001231"/>
    </source>
</evidence>
<dbReference type="InterPro" id="IPR012291">
    <property type="entry name" value="CBM2_carb-bd_dom_sf"/>
</dbReference>
<accession>A0A9X3HXN7</accession>
<dbReference type="AlphaFoldDB" id="A0A9X3HXN7"/>
<dbReference type="InterPro" id="IPR029018">
    <property type="entry name" value="Hex-like_dom2"/>
</dbReference>
<keyword evidence="7" id="KW-0732">Signal</keyword>
<dbReference type="Pfam" id="PF03173">
    <property type="entry name" value="CHB_HEX"/>
    <property type="match status" value="1"/>
</dbReference>
<comment type="catalytic activity">
    <reaction evidence="1">
        <text>Hydrolysis of terminal non-reducing N-acetyl-D-hexosamine residues in N-acetyl-beta-D-hexosaminides.</text>
        <dbReference type="EC" id="3.2.1.52"/>
    </reaction>
</comment>
<evidence type="ECO:0000256" key="6">
    <source>
        <dbReference type="ARBA" id="ARBA00033000"/>
    </source>
</evidence>
<gene>
    <name evidence="9" type="ORF">MD535_18160</name>
</gene>
<dbReference type="SUPFAM" id="SSF55545">
    <property type="entry name" value="beta-N-acetylhexosaminidase-like domain"/>
    <property type="match status" value="1"/>
</dbReference>
<dbReference type="RefSeq" id="WP_265676464.1">
    <property type="nucleotide sequence ID" value="NZ_JAKRRY010000028.1"/>
</dbReference>
<dbReference type="Gene3D" id="2.60.40.290">
    <property type="match status" value="1"/>
</dbReference>